<dbReference type="GO" id="GO:0006457">
    <property type="term" value="P:protein folding"/>
    <property type="evidence" value="ECO:0007669"/>
    <property type="project" value="InterPro"/>
</dbReference>
<dbReference type="GO" id="GO:0005737">
    <property type="term" value="C:cytoplasm"/>
    <property type="evidence" value="ECO:0007669"/>
    <property type="project" value="TreeGrafter"/>
</dbReference>
<dbReference type="EMBL" id="KV407455">
    <property type="protein sequence ID" value="KZF25376.1"/>
    <property type="molecule type" value="Genomic_DNA"/>
</dbReference>
<proteinExistence type="predicted"/>
<dbReference type="RefSeq" id="XP_018190931.1">
    <property type="nucleotide sequence ID" value="XM_018336833.1"/>
</dbReference>
<dbReference type="SUPFAM" id="SSF50891">
    <property type="entry name" value="Cyclophilin-like"/>
    <property type="match status" value="1"/>
</dbReference>
<evidence type="ECO:0000259" key="6">
    <source>
        <dbReference type="PROSITE" id="PS50072"/>
    </source>
</evidence>
<comment type="catalytic activity">
    <reaction evidence="1">
        <text>[protein]-peptidylproline (omega=180) = [protein]-peptidylproline (omega=0)</text>
        <dbReference type="Rhea" id="RHEA:16237"/>
        <dbReference type="Rhea" id="RHEA-COMP:10747"/>
        <dbReference type="Rhea" id="RHEA-COMP:10748"/>
        <dbReference type="ChEBI" id="CHEBI:83833"/>
        <dbReference type="ChEBI" id="CHEBI:83834"/>
        <dbReference type="EC" id="5.2.1.8"/>
    </reaction>
</comment>
<keyword evidence="3" id="KW-0697">Rotamase</keyword>
<feature type="compositionally biased region" description="Low complexity" evidence="5">
    <location>
        <begin position="217"/>
        <end position="232"/>
    </location>
</feature>
<feature type="compositionally biased region" description="Basic and acidic residues" evidence="5">
    <location>
        <begin position="504"/>
        <end position="525"/>
    </location>
</feature>
<gene>
    <name evidence="7" type="ORF">L228DRAFT_75370</name>
</gene>
<keyword evidence="8" id="KW-1185">Reference proteome</keyword>
<feature type="compositionally biased region" description="Low complexity" evidence="5">
    <location>
        <begin position="413"/>
        <end position="427"/>
    </location>
</feature>
<feature type="compositionally biased region" description="Basic and acidic residues" evidence="5">
    <location>
        <begin position="381"/>
        <end position="400"/>
    </location>
</feature>
<accession>A0A165ITQ5</accession>
<feature type="region of interest" description="Disordered" evidence="5">
    <location>
        <begin position="486"/>
        <end position="592"/>
    </location>
</feature>
<dbReference type="InterPro" id="IPR020892">
    <property type="entry name" value="Cyclophilin-type_PPIase_CS"/>
</dbReference>
<feature type="compositionally biased region" description="Basic residues" evidence="5">
    <location>
        <begin position="401"/>
        <end position="412"/>
    </location>
</feature>
<dbReference type="EC" id="5.2.1.8" evidence="2"/>
<dbReference type="GO" id="GO:0003755">
    <property type="term" value="F:peptidyl-prolyl cis-trans isomerase activity"/>
    <property type="evidence" value="ECO:0007669"/>
    <property type="project" value="UniProtKB-KW"/>
</dbReference>
<evidence type="ECO:0000256" key="1">
    <source>
        <dbReference type="ARBA" id="ARBA00000971"/>
    </source>
</evidence>
<evidence type="ECO:0000256" key="5">
    <source>
        <dbReference type="SAM" id="MobiDB-lite"/>
    </source>
</evidence>
<dbReference type="OrthoDB" id="407558at2759"/>
<dbReference type="STRING" id="1328760.A0A165ITQ5"/>
<dbReference type="Gene3D" id="2.40.100.10">
    <property type="entry name" value="Cyclophilin-like"/>
    <property type="match status" value="1"/>
</dbReference>
<protein>
    <recommendedName>
        <fullName evidence="2">peptidylprolyl isomerase</fullName>
        <ecNumber evidence="2">5.2.1.8</ecNumber>
    </recommendedName>
</protein>
<feature type="compositionally biased region" description="Basic residues" evidence="5">
    <location>
        <begin position="207"/>
        <end position="216"/>
    </location>
</feature>
<dbReference type="AlphaFoldDB" id="A0A165ITQ5"/>
<name>A0A165ITQ5_XYLHT</name>
<feature type="compositionally biased region" description="Low complexity" evidence="5">
    <location>
        <begin position="181"/>
        <end position="190"/>
    </location>
</feature>
<evidence type="ECO:0000256" key="2">
    <source>
        <dbReference type="ARBA" id="ARBA00013194"/>
    </source>
</evidence>
<dbReference type="InParanoid" id="A0A165ITQ5"/>
<evidence type="ECO:0000256" key="3">
    <source>
        <dbReference type="ARBA" id="ARBA00023110"/>
    </source>
</evidence>
<feature type="compositionally biased region" description="Polar residues" evidence="5">
    <location>
        <begin position="306"/>
        <end position="343"/>
    </location>
</feature>
<organism evidence="7 8">
    <name type="scientific">Xylona heveae (strain CBS 132557 / TC161)</name>
    <dbReference type="NCBI Taxonomy" id="1328760"/>
    <lineage>
        <taxon>Eukaryota</taxon>
        <taxon>Fungi</taxon>
        <taxon>Dikarya</taxon>
        <taxon>Ascomycota</taxon>
        <taxon>Pezizomycotina</taxon>
        <taxon>Xylonomycetes</taxon>
        <taxon>Xylonales</taxon>
        <taxon>Xylonaceae</taxon>
        <taxon>Xylona</taxon>
    </lineage>
</organism>
<evidence type="ECO:0000313" key="8">
    <source>
        <dbReference type="Proteomes" id="UP000076632"/>
    </source>
</evidence>
<feature type="region of interest" description="Disordered" evidence="5">
    <location>
        <begin position="176"/>
        <end position="447"/>
    </location>
</feature>
<feature type="compositionally biased region" description="Basic and acidic residues" evidence="5">
    <location>
        <begin position="277"/>
        <end position="293"/>
    </location>
</feature>
<dbReference type="GO" id="GO:0016018">
    <property type="term" value="F:cyclosporin A binding"/>
    <property type="evidence" value="ECO:0007669"/>
    <property type="project" value="TreeGrafter"/>
</dbReference>
<dbReference type="FunFam" id="2.40.100.10:FF:000025">
    <property type="entry name" value="Peptidyl-prolyl cis-trans isomerase CYP19-2"/>
    <property type="match status" value="1"/>
</dbReference>
<feature type="compositionally biased region" description="Basic residues" evidence="5">
    <location>
        <begin position="428"/>
        <end position="446"/>
    </location>
</feature>
<reference evidence="7 8" key="1">
    <citation type="journal article" date="2016" name="Fungal Biol.">
        <title>The genome of Xylona heveae provides a window into fungal endophytism.</title>
        <authorList>
            <person name="Gazis R."/>
            <person name="Kuo A."/>
            <person name="Riley R."/>
            <person name="LaButti K."/>
            <person name="Lipzen A."/>
            <person name="Lin J."/>
            <person name="Amirebrahimi M."/>
            <person name="Hesse C.N."/>
            <person name="Spatafora J.W."/>
            <person name="Henrissat B."/>
            <person name="Hainaut M."/>
            <person name="Grigoriev I.V."/>
            <person name="Hibbett D.S."/>
        </authorList>
    </citation>
    <scope>NUCLEOTIDE SEQUENCE [LARGE SCALE GENOMIC DNA]</scope>
    <source>
        <strain evidence="7 8">TC161</strain>
    </source>
</reference>
<sequence length="592" mass="67225">MASVAIVRPRVFMDIQIGTEPAGRLVIELFVDKAPKTCENFRALCTSSNPPLSYRLSPFHRIIDEFMIQGGDITKGDGTGGQSIYSGEFEDENIGWREIDREGLICMANRGKNTNTSQFFITLVPCPHLNTKHTVFGQLVAGQQTLERMAKVSVDKNDRPYEDVLVASCGELERRTKGNIASAPAPSRASAQEDQMDTGTEKEELRRGRKRRRRTPSRSPSRSSPGSGSQTPPRRDRHRHHHSESHHNGHRQTHEQERGNQNSGSNSRSSSPSRTISKQDEDKTHESRRRSDDALDSTLRGRPRQRSSSALIQAETTDVSSTFVPSGRETSVPDQGSSRSPSKLSPIHARSLKLAQEGQKGAGDRTYNRSSKRDHHHRSSRAKEKLLHKHDSDRDRERRHERYRVRSARRRSSSPSRSRSPRSSSRSPHLRRRGSRSRGRHGRRRRHFDEHEFERERLDEELLHHEESLRERGEAAEGRYEGVIEREYDDHGGNEDEQMPDAESTGRPDERHNYNDARDYPRGPRDPQGGRSRYHDRWFGNNTTGRSGGSGNYARASDGGRLSGPAMTPAGSTSGEIKFKGRGSMKYRERRW</sequence>
<feature type="compositionally biased region" description="Low complexity" evidence="5">
    <location>
        <begin position="259"/>
        <end position="274"/>
    </location>
</feature>
<dbReference type="PANTHER" id="PTHR11071:SF561">
    <property type="entry name" value="PEPTIDYL-PROLYL CIS-TRANS ISOMERASE D-RELATED"/>
    <property type="match status" value="1"/>
</dbReference>
<dbReference type="GeneID" id="28901970"/>
<feature type="compositionally biased region" description="Basic residues" evidence="5">
    <location>
        <begin position="235"/>
        <end position="251"/>
    </location>
</feature>
<evidence type="ECO:0000256" key="4">
    <source>
        <dbReference type="ARBA" id="ARBA00023235"/>
    </source>
</evidence>
<dbReference type="PRINTS" id="PR00153">
    <property type="entry name" value="CSAPPISMRASE"/>
</dbReference>
<dbReference type="PROSITE" id="PS00170">
    <property type="entry name" value="CSA_PPIASE_1"/>
    <property type="match status" value="1"/>
</dbReference>
<evidence type="ECO:0000313" key="7">
    <source>
        <dbReference type="EMBL" id="KZF25376.1"/>
    </source>
</evidence>
<dbReference type="Pfam" id="PF00160">
    <property type="entry name" value="Pro_isomerase"/>
    <property type="match status" value="1"/>
</dbReference>
<dbReference type="PANTHER" id="PTHR11071">
    <property type="entry name" value="PEPTIDYL-PROLYL CIS-TRANS ISOMERASE"/>
    <property type="match status" value="1"/>
</dbReference>
<feature type="domain" description="PPIase cyclophilin-type" evidence="6">
    <location>
        <begin position="12"/>
        <end position="171"/>
    </location>
</feature>
<feature type="compositionally biased region" description="Basic residues" evidence="5">
    <location>
        <begin position="580"/>
        <end position="592"/>
    </location>
</feature>
<dbReference type="InterPro" id="IPR002130">
    <property type="entry name" value="Cyclophilin-type_PPIase_dom"/>
</dbReference>
<dbReference type="InterPro" id="IPR029000">
    <property type="entry name" value="Cyclophilin-like_dom_sf"/>
</dbReference>
<feature type="compositionally biased region" description="Basic residues" evidence="5">
    <location>
        <begin position="370"/>
        <end position="380"/>
    </location>
</feature>
<dbReference type="Proteomes" id="UP000076632">
    <property type="component" value="Unassembled WGS sequence"/>
</dbReference>
<keyword evidence="4" id="KW-0413">Isomerase</keyword>
<dbReference type="PROSITE" id="PS50072">
    <property type="entry name" value="CSA_PPIASE_2"/>
    <property type="match status" value="1"/>
</dbReference>